<protein>
    <submittedName>
        <fullName evidence="2">Aspartyl/asparaginyl beta-hydroxylase domain-containing protein</fullName>
    </submittedName>
</protein>
<gene>
    <name evidence="2" type="ORF">IZT61_12020</name>
</gene>
<dbReference type="InterPro" id="IPR027443">
    <property type="entry name" value="IPNS-like_sf"/>
</dbReference>
<dbReference type="InterPro" id="IPR007803">
    <property type="entry name" value="Asp/Arg/Pro-Hydrxlase"/>
</dbReference>
<accession>A0A7U3SNY2</accession>
<organism evidence="2 3">
    <name type="scientific">Pedobacter endophyticus</name>
    <dbReference type="NCBI Taxonomy" id="2789740"/>
    <lineage>
        <taxon>Bacteria</taxon>
        <taxon>Pseudomonadati</taxon>
        <taxon>Bacteroidota</taxon>
        <taxon>Sphingobacteriia</taxon>
        <taxon>Sphingobacteriales</taxon>
        <taxon>Sphingobacteriaceae</taxon>
        <taxon>Pedobacter</taxon>
    </lineage>
</organism>
<feature type="domain" description="Aspartyl/asparaginy/proline hydroxylase" evidence="1">
    <location>
        <begin position="15"/>
        <end position="173"/>
    </location>
</feature>
<evidence type="ECO:0000313" key="3">
    <source>
        <dbReference type="Proteomes" id="UP000594759"/>
    </source>
</evidence>
<keyword evidence="3" id="KW-1185">Reference proteome</keyword>
<dbReference type="AlphaFoldDB" id="A0A7U3SNY2"/>
<name>A0A7U3SNY2_9SPHI</name>
<dbReference type="EMBL" id="CP064939">
    <property type="protein sequence ID" value="QPH37838.1"/>
    <property type="molecule type" value="Genomic_DNA"/>
</dbReference>
<dbReference type="Proteomes" id="UP000594759">
    <property type="component" value="Chromosome"/>
</dbReference>
<proteinExistence type="predicted"/>
<dbReference type="KEGG" id="pex:IZT61_12020"/>
<dbReference type="Gene3D" id="2.60.120.330">
    <property type="entry name" value="B-lactam Antibiotic, Isopenicillin N Synthase, Chain"/>
    <property type="match status" value="1"/>
</dbReference>
<evidence type="ECO:0000259" key="1">
    <source>
        <dbReference type="Pfam" id="PF05118"/>
    </source>
</evidence>
<evidence type="ECO:0000313" key="2">
    <source>
        <dbReference type="EMBL" id="QPH37838.1"/>
    </source>
</evidence>
<dbReference type="Pfam" id="PF05118">
    <property type="entry name" value="Asp_Arg_Hydrox"/>
    <property type="match status" value="1"/>
</dbReference>
<reference evidence="2 3" key="1">
    <citation type="submission" date="2020-11" db="EMBL/GenBank/DDBJ databases">
        <title>Pedobacter endophytica, an endophytic bacteria isolated form Carex pumila.</title>
        <authorList>
            <person name="Peng Y."/>
            <person name="Jiang L."/>
            <person name="Lee J."/>
        </authorList>
    </citation>
    <scope>NUCLEOTIDE SEQUENCE [LARGE SCALE GENOMIC DNA]</scope>
    <source>
        <strain evidence="2 3">JBR3-12</strain>
    </source>
</reference>
<dbReference type="SUPFAM" id="SSF51197">
    <property type="entry name" value="Clavaminate synthase-like"/>
    <property type="match status" value="1"/>
</dbReference>
<dbReference type="RefSeq" id="WP_196097150.1">
    <property type="nucleotide sequence ID" value="NZ_CP064939.1"/>
</dbReference>
<sequence>MLKYIKFDFAYDTSQLKQELSSCLASKWSDHFNQKDYQGCWQSIALRSASGRENDIYASYGVENYQDTPLLKQLPYISNLLNSWKCDKEAVRLLALHPGSEIKPHRDPGCGYQDINFRLHIPIQTNKQVTFSVGGEPLAMDEGTCWYVDFNQTHAIKNDGDEVRIHLVIDALRNSWTDKLFEGYGYKLNESQNNPITDKTNDLIIAELERMNTDTARKLIKQLKGEQ</sequence>